<dbReference type="Pfam" id="PF00646">
    <property type="entry name" value="F-box"/>
    <property type="match status" value="1"/>
</dbReference>
<dbReference type="OrthoDB" id="1062474at2759"/>
<dbReference type="PANTHER" id="PTHR31672:SF13">
    <property type="entry name" value="F-BOX PROTEIN CPR30-LIKE"/>
    <property type="match status" value="1"/>
</dbReference>
<evidence type="ECO:0000313" key="2">
    <source>
        <dbReference type="EMBL" id="KFK38924.1"/>
    </source>
</evidence>
<dbReference type="InterPro" id="IPR036047">
    <property type="entry name" value="F-box-like_dom_sf"/>
</dbReference>
<dbReference type="EMBL" id="CM002871">
    <property type="protein sequence ID" value="KFK38924.1"/>
    <property type="molecule type" value="Genomic_DNA"/>
</dbReference>
<dbReference type="InterPro" id="IPR006527">
    <property type="entry name" value="F-box-assoc_dom_typ1"/>
</dbReference>
<dbReference type="InterPro" id="IPR050796">
    <property type="entry name" value="SCF_F-box_component"/>
</dbReference>
<evidence type="ECO:0000259" key="1">
    <source>
        <dbReference type="PROSITE" id="PS50181"/>
    </source>
</evidence>
<dbReference type="SUPFAM" id="SSF82171">
    <property type="entry name" value="DPP6 N-terminal domain-like"/>
    <property type="match status" value="1"/>
</dbReference>
<dbReference type="CDD" id="cd22157">
    <property type="entry name" value="F-box_AtFBW1-like"/>
    <property type="match status" value="1"/>
</dbReference>
<dbReference type="PANTHER" id="PTHR31672">
    <property type="entry name" value="BNACNNG10540D PROTEIN"/>
    <property type="match status" value="1"/>
</dbReference>
<protein>
    <recommendedName>
        <fullName evidence="1">F-box domain-containing protein</fullName>
    </recommendedName>
</protein>
<evidence type="ECO:0000313" key="3">
    <source>
        <dbReference type="Proteomes" id="UP000029120"/>
    </source>
</evidence>
<dbReference type="InterPro" id="IPR017451">
    <property type="entry name" value="F-box-assoc_interact_dom"/>
</dbReference>
<sequence>MTTMNNLPIDLVEEILSRVPVTSLRRIRSTCKKWNTLCKDGTFTEKHLTQVAERKGEILTILLINCKLNLKSVNLRNDCFDPSIRHRGNLISLSDSDKLDITRVYHCDGLVLCLTEDYTRFVVWNPYTGQTRWICAEPIPGHHTWLWYGYALGHDKSTHKVLRFARPGSGRPVHEIYDLNSNLWRVLDVTQDWDIMYGYYGMSLKGNMYWFAQNEVGRGSDLFFFFLTQLLLIRTLTDMPEVM</sequence>
<dbReference type="Proteomes" id="UP000029120">
    <property type="component" value="Chromosome 3"/>
</dbReference>
<proteinExistence type="predicted"/>
<dbReference type="NCBIfam" id="TIGR01640">
    <property type="entry name" value="F_box_assoc_1"/>
    <property type="match status" value="1"/>
</dbReference>
<dbReference type="SMART" id="SM00256">
    <property type="entry name" value="FBOX"/>
    <property type="match status" value="1"/>
</dbReference>
<dbReference type="PROSITE" id="PS50181">
    <property type="entry name" value="FBOX"/>
    <property type="match status" value="1"/>
</dbReference>
<dbReference type="Gramene" id="KFK38924">
    <property type="protein sequence ID" value="KFK38924"/>
    <property type="gene ID" value="AALP_AA3G178100"/>
</dbReference>
<dbReference type="SUPFAM" id="SSF81383">
    <property type="entry name" value="F-box domain"/>
    <property type="match status" value="1"/>
</dbReference>
<name>A0A087H9X2_ARAAL</name>
<feature type="domain" description="F-box" evidence="1">
    <location>
        <begin position="1"/>
        <end position="47"/>
    </location>
</feature>
<dbReference type="Gene3D" id="1.20.1280.50">
    <property type="match status" value="1"/>
</dbReference>
<dbReference type="Pfam" id="PF07734">
    <property type="entry name" value="FBA_1"/>
    <property type="match status" value="1"/>
</dbReference>
<accession>A0A087H9X2</accession>
<dbReference type="AlphaFoldDB" id="A0A087H9X2"/>
<reference evidence="3" key="1">
    <citation type="journal article" date="2015" name="Nat. Plants">
        <title>Genome expansion of Arabis alpina linked with retrotransposition and reduced symmetric DNA methylation.</title>
        <authorList>
            <person name="Willing E.M."/>
            <person name="Rawat V."/>
            <person name="Mandakova T."/>
            <person name="Maumus F."/>
            <person name="James G.V."/>
            <person name="Nordstroem K.J."/>
            <person name="Becker C."/>
            <person name="Warthmann N."/>
            <person name="Chica C."/>
            <person name="Szarzynska B."/>
            <person name="Zytnicki M."/>
            <person name="Albani M.C."/>
            <person name="Kiefer C."/>
            <person name="Bergonzi S."/>
            <person name="Castaings L."/>
            <person name="Mateos J.L."/>
            <person name="Berns M.C."/>
            <person name="Bujdoso N."/>
            <person name="Piofczyk T."/>
            <person name="de Lorenzo L."/>
            <person name="Barrero-Sicilia C."/>
            <person name="Mateos I."/>
            <person name="Piednoel M."/>
            <person name="Hagmann J."/>
            <person name="Chen-Min-Tao R."/>
            <person name="Iglesias-Fernandez R."/>
            <person name="Schuster S.C."/>
            <person name="Alonso-Blanco C."/>
            <person name="Roudier F."/>
            <person name="Carbonero P."/>
            <person name="Paz-Ares J."/>
            <person name="Davis S.J."/>
            <person name="Pecinka A."/>
            <person name="Quesneville H."/>
            <person name="Colot V."/>
            <person name="Lysak M.A."/>
            <person name="Weigel D."/>
            <person name="Coupland G."/>
            <person name="Schneeberger K."/>
        </authorList>
    </citation>
    <scope>NUCLEOTIDE SEQUENCE [LARGE SCALE GENOMIC DNA]</scope>
    <source>
        <strain evidence="3">cv. Pajares</strain>
    </source>
</reference>
<gene>
    <name evidence="2" type="ordered locus">AALP_Aa3g178100</name>
</gene>
<keyword evidence="3" id="KW-1185">Reference proteome</keyword>
<dbReference type="InterPro" id="IPR001810">
    <property type="entry name" value="F-box_dom"/>
</dbReference>
<organism evidence="2 3">
    <name type="scientific">Arabis alpina</name>
    <name type="common">Alpine rock-cress</name>
    <dbReference type="NCBI Taxonomy" id="50452"/>
    <lineage>
        <taxon>Eukaryota</taxon>
        <taxon>Viridiplantae</taxon>
        <taxon>Streptophyta</taxon>
        <taxon>Embryophyta</taxon>
        <taxon>Tracheophyta</taxon>
        <taxon>Spermatophyta</taxon>
        <taxon>Magnoliopsida</taxon>
        <taxon>eudicotyledons</taxon>
        <taxon>Gunneridae</taxon>
        <taxon>Pentapetalae</taxon>
        <taxon>rosids</taxon>
        <taxon>malvids</taxon>
        <taxon>Brassicales</taxon>
        <taxon>Brassicaceae</taxon>
        <taxon>Arabideae</taxon>
        <taxon>Arabis</taxon>
    </lineage>
</organism>